<reference evidence="1 3" key="1">
    <citation type="journal article" date="2015" name="Biotechnol. Bioeng.">
        <title>Genome sequence and phenotypic characterization of Caulobacter segnis.</title>
        <authorList>
            <person name="Patel S."/>
            <person name="Fletcher B."/>
            <person name="Scott D.C."/>
            <person name="Ely B."/>
        </authorList>
    </citation>
    <scope>NUCLEOTIDE SEQUENCE [LARGE SCALE GENOMIC DNA]</scope>
    <source>
        <strain evidence="1 3">PS02</strain>
    </source>
</reference>
<accession>A0A166TTP4</accession>
<gene>
    <name evidence="2" type="ORF">CLCOS_08010</name>
    <name evidence="1" type="ORF">WX73_03647</name>
</gene>
<reference evidence="2 4" key="2">
    <citation type="journal article" date="2016" name="Front. Microbiol.">
        <title>Industrial Acetogenic Biocatalysts: A Comparative Metabolic and Genomic Analysis.</title>
        <authorList>
            <person name="Bengelsdorf F."/>
            <person name="Poehlein A."/>
            <person name="Sonja S."/>
            <person name="Erz C."/>
            <person name="Hummel T."/>
            <person name="Hoffmeister S."/>
            <person name="Daniel R."/>
            <person name="Durre P."/>
        </authorList>
    </citation>
    <scope>NUCLEOTIDE SEQUENCE [LARGE SCALE GENOMIC DNA]</scope>
    <source>
        <strain evidence="2 4">PTA-10522</strain>
    </source>
</reference>
<organism evidence="1 3">
    <name type="scientific">Clostridium coskatii</name>
    <dbReference type="NCBI Taxonomy" id="1705578"/>
    <lineage>
        <taxon>Bacteria</taxon>
        <taxon>Bacillati</taxon>
        <taxon>Bacillota</taxon>
        <taxon>Clostridia</taxon>
        <taxon>Eubacteriales</taxon>
        <taxon>Clostridiaceae</taxon>
        <taxon>Clostridium</taxon>
    </lineage>
</organism>
<comment type="caution">
    <text evidence="1">The sequence shown here is derived from an EMBL/GenBank/DDBJ whole genome shotgun (WGS) entry which is preliminary data.</text>
</comment>
<evidence type="ECO:0000313" key="4">
    <source>
        <dbReference type="Proteomes" id="UP000093694"/>
    </source>
</evidence>
<evidence type="ECO:0000313" key="3">
    <source>
        <dbReference type="Proteomes" id="UP000077384"/>
    </source>
</evidence>
<proteinExistence type="predicted"/>
<dbReference type="Proteomes" id="UP000077384">
    <property type="component" value="Unassembled WGS sequence"/>
</dbReference>
<dbReference type="RefSeq" id="WP_063600467.1">
    <property type="nucleotide sequence ID" value="NZ_LITQ01000008.1"/>
</dbReference>
<dbReference type="PATRIC" id="fig|1705578.3.peg.3640"/>
<name>A0A166TTP4_9CLOT</name>
<evidence type="ECO:0000313" key="1">
    <source>
        <dbReference type="EMBL" id="OAA94077.1"/>
    </source>
</evidence>
<evidence type="ECO:0000313" key="2">
    <source>
        <dbReference type="EMBL" id="OBR96639.1"/>
    </source>
</evidence>
<dbReference type="Proteomes" id="UP000093694">
    <property type="component" value="Unassembled WGS sequence"/>
</dbReference>
<dbReference type="EMBL" id="LROR01000032">
    <property type="protein sequence ID" value="OBR96639.1"/>
    <property type="molecule type" value="Genomic_DNA"/>
</dbReference>
<dbReference type="EMBL" id="LITQ01000008">
    <property type="protein sequence ID" value="OAA94077.1"/>
    <property type="molecule type" value="Genomic_DNA"/>
</dbReference>
<sequence>MEDLIKGEADWHNKVNSNFRELAEKAGVVVTEEDIPVAERKKGAVYFVVTDQAPTTNETIKVSPTMGVKTV</sequence>
<keyword evidence="4" id="KW-1185">Reference proteome</keyword>
<dbReference type="AlphaFoldDB" id="A0A166TTP4"/>
<protein>
    <submittedName>
        <fullName evidence="1">Uncharacterized protein</fullName>
    </submittedName>
</protein>